<accession>X1KCN1</accession>
<dbReference type="AlphaFoldDB" id="X1KCN1"/>
<organism evidence="1">
    <name type="scientific">marine sediment metagenome</name>
    <dbReference type="NCBI Taxonomy" id="412755"/>
    <lineage>
        <taxon>unclassified sequences</taxon>
        <taxon>metagenomes</taxon>
        <taxon>ecological metagenomes</taxon>
    </lineage>
</organism>
<feature type="non-terminal residue" evidence="1">
    <location>
        <position position="43"/>
    </location>
</feature>
<protein>
    <submittedName>
        <fullName evidence="1">Uncharacterized protein</fullName>
    </submittedName>
</protein>
<sequence length="43" mass="5037">MKSKIKNFVEEGRRKLPLEDGTVYSRRRGIQPFSVSPLQDYIP</sequence>
<name>X1KCN1_9ZZZZ</name>
<proteinExistence type="predicted"/>
<evidence type="ECO:0000313" key="1">
    <source>
        <dbReference type="EMBL" id="GAH79818.1"/>
    </source>
</evidence>
<gene>
    <name evidence="1" type="ORF">S03H2_64586</name>
</gene>
<comment type="caution">
    <text evidence="1">The sequence shown here is derived from an EMBL/GenBank/DDBJ whole genome shotgun (WGS) entry which is preliminary data.</text>
</comment>
<dbReference type="EMBL" id="BARU01041973">
    <property type="protein sequence ID" value="GAH79818.1"/>
    <property type="molecule type" value="Genomic_DNA"/>
</dbReference>
<reference evidence="1" key="1">
    <citation type="journal article" date="2014" name="Front. Microbiol.">
        <title>High frequency of phylogenetically diverse reductive dehalogenase-homologous genes in deep subseafloor sedimentary metagenomes.</title>
        <authorList>
            <person name="Kawai M."/>
            <person name="Futagami T."/>
            <person name="Toyoda A."/>
            <person name="Takaki Y."/>
            <person name="Nishi S."/>
            <person name="Hori S."/>
            <person name="Arai W."/>
            <person name="Tsubouchi T."/>
            <person name="Morono Y."/>
            <person name="Uchiyama I."/>
            <person name="Ito T."/>
            <person name="Fujiyama A."/>
            <person name="Inagaki F."/>
            <person name="Takami H."/>
        </authorList>
    </citation>
    <scope>NUCLEOTIDE SEQUENCE</scope>
    <source>
        <strain evidence="1">Expedition CK06-06</strain>
    </source>
</reference>